<name>A0A2S4MH71_9HYPH</name>
<evidence type="ECO:0000259" key="5">
    <source>
        <dbReference type="PROSITE" id="PS50931"/>
    </source>
</evidence>
<feature type="domain" description="HTH lysR-type" evidence="5">
    <location>
        <begin position="11"/>
        <end position="68"/>
    </location>
</feature>
<sequence>MPVKPPRPRLPSLNALRAFEAAARCESFVKAAEELGVTAGAVTQQIRQLEAWLGFPLFRRLAQRVELTEGARNALPKLTRGFDTLGQAVQELRAGHEGRALTIAALPCIAQLWLSPRLAALQAAFPGLQISVSAMEQPPDPRREPHDLALFYLGPEALPVDALTLGPDMILPVCAPALARTLTSVGDLARATLLHDAVWREDWRRWLAFAGGIGTIDPTRGPSFSLYSLALDAALSGSGVLMGRMSLIAPHLRDGRLIAPFGDAMPTGDALTLVLNSQASAHGSRREIARGLLETQAQSTQIALPQSPARI</sequence>
<dbReference type="InterPro" id="IPR036390">
    <property type="entry name" value="WH_DNA-bd_sf"/>
</dbReference>
<evidence type="ECO:0000256" key="3">
    <source>
        <dbReference type="ARBA" id="ARBA00023125"/>
    </source>
</evidence>
<keyword evidence="3" id="KW-0238">DNA-binding</keyword>
<dbReference type="InterPro" id="IPR058163">
    <property type="entry name" value="LysR-type_TF_proteobact-type"/>
</dbReference>
<dbReference type="SUPFAM" id="SSF53850">
    <property type="entry name" value="Periplasmic binding protein-like II"/>
    <property type="match status" value="1"/>
</dbReference>
<evidence type="ECO:0000256" key="2">
    <source>
        <dbReference type="ARBA" id="ARBA00023015"/>
    </source>
</evidence>
<evidence type="ECO:0000313" key="7">
    <source>
        <dbReference type="Proteomes" id="UP000236919"/>
    </source>
</evidence>
<dbReference type="InterPro" id="IPR036388">
    <property type="entry name" value="WH-like_DNA-bd_sf"/>
</dbReference>
<dbReference type="PANTHER" id="PTHR30537:SF26">
    <property type="entry name" value="GLYCINE CLEAVAGE SYSTEM TRANSCRIPTIONAL ACTIVATOR"/>
    <property type="match status" value="1"/>
</dbReference>
<keyword evidence="4" id="KW-0804">Transcription</keyword>
<dbReference type="Gene3D" id="1.10.10.10">
    <property type="entry name" value="Winged helix-like DNA-binding domain superfamily/Winged helix DNA-binding domain"/>
    <property type="match status" value="1"/>
</dbReference>
<dbReference type="EMBL" id="PQFZ01000003">
    <property type="protein sequence ID" value="POR54104.1"/>
    <property type="molecule type" value="Genomic_DNA"/>
</dbReference>
<evidence type="ECO:0000256" key="1">
    <source>
        <dbReference type="ARBA" id="ARBA00009437"/>
    </source>
</evidence>
<organism evidence="6 7">
    <name type="scientific">Bosea psychrotolerans</name>
    <dbReference type="NCBI Taxonomy" id="1871628"/>
    <lineage>
        <taxon>Bacteria</taxon>
        <taxon>Pseudomonadati</taxon>
        <taxon>Pseudomonadota</taxon>
        <taxon>Alphaproteobacteria</taxon>
        <taxon>Hyphomicrobiales</taxon>
        <taxon>Boseaceae</taxon>
        <taxon>Bosea</taxon>
    </lineage>
</organism>
<evidence type="ECO:0000313" key="6">
    <source>
        <dbReference type="EMBL" id="POR54104.1"/>
    </source>
</evidence>
<gene>
    <name evidence="6" type="ORF">CYD53_103202</name>
</gene>
<dbReference type="GO" id="GO:0003700">
    <property type="term" value="F:DNA-binding transcription factor activity"/>
    <property type="evidence" value="ECO:0007669"/>
    <property type="project" value="InterPro"/>
</dbReference>
<dbReference type="SUPFAM" id="SSF46785">
    <property type="entry name" value="Winged helix' DNA-binding domain"/>
    <property type="match status" value="1"/>
</dbReference>
<keyword evidence="7" id="KW-1185">Reference proteome</keyword>
<dbReference type="Gene3D" id="3.40.190.10">
    <property type="entry name" value="Periplasmic binding protein-like II"/>
    <property type="match status" value="2"/>
</dbReference>
<dbReference type="Pfam" id="PF03466">
    <property type="entry name" value="LysR_substrate"/>
    <property type="match status" value="1"/>
</dbReference>
<keyword evidence="2" id="KW-0805">Transcription regulation</keyword>
<protein>
    <submittedName>
        <fullName evidence="6">LysR family glycine cleavage system transcriptional activator</fullName>
    </submittedName>
</protein>
<dbReference type="PROSITE" id="PS50931">
    <property type="entry name" value="HTH_LYSR"/>
    <property type="match status" value="1"/>
</dbReference>
<comment type="caution">
    <text evidence="6">The sequence shown here is derived from an EMBL/GenBank/DDBJ whole genome shotgun (WGS) entry which is preliminary data.</text>
</comment>
<dbReference type="InterPro" id="IPR000847">
    <property type="entry name" value="LysR_HTH_N"/>
</dbReference>
<dbReference type="Pfam" id="PF00126">
    <property type="entry name" value="HTH_1"/>
    <property type="match status" value="1"/>
</dbReference>
<dbReference type="PANTHER" id="PTHR30537">
    <property type="entry name" value="HTH-TYPE TRANSCRIPTIONAL REGULATOR"/>
    <property type="match status" value="1"/>
</dbReference>
<accession>A0A2S4MH71</accession>
<dbReference type="PRINTS" id="PR00039">
    <property type="entry name" value="HTHLYSR"/>
</dbReference>
<comment type="similarity">
    <text evidence="1">Belongs to the LysR transcriptional regulatory family.</text>
</comment>
<evidence type="ECO:0000256" key="4">
    <source>
        <dbReference type="ARBA" id="ARBA00023163"/>
    </source>
</evidence>
<dbReference type="OrthoDB" id="9793571at2"/>
<dbReference type="RefSeq" id="WP_103717314.1">
    <property type="nucleotide sequence ID" value="NZ_PQFZ01000003.1"/>
</dbReference>
<proteinExistence type="inferred from homology"/>
<dbReference type="GO" id="GO:0043565">
    <property type="term" value="F:sequence-specific DNA binding"/>
    <property type="evidence" value="ECO:0007669"/>
    <property type="project" value="TreeGrafter"/>
</dbReference>
<dbReference type="GO" id="GO:0006351">
    <property type="term" value="P:DNA-templated transcription"/>
    <property type="evidence" value="ECO:0007669"/>
    <property type="project" value="TreeGrafter"/>
</dbReference>
<dbReference type="InterPro" id="IPR005119">
    <property type="entry name" value="LysR_subst-bd"/>
</dbReference>
<dbReference type="AlphaFoldDB" id="A0A2S4MH71"/>
<reference evidence="6 7" key="1">
    <citation type="submission" date="2018-01" db="EMBL/GenBank/DDBJ databases">
        <title>Genomic Encyclopedia of Type Strains, Phase III (KMG-III): the genomes of soil and plant-associated and newly described type strains.</title>
        <authorList>
            <person name="Whitman W."/>
        </authorList>
    </citation>
    <scope>NUCLEOTIDE SEQUENCE [LARGE SCALE GENOMIC DNA]</scope>
    <source>
        <strain evidence="6 7">1131</strain>
    </source>
</reference>
<dbReference type="Proteomes" id="UP000236919">
    <property type="component" value="Unassembled WGS sequence"/>
</dbReference>